<dbReference type="SUPFAM" id="SSF63451">
    <property type="entry name" value="LEM domain"/>
    <property type="match status" value="4"/>
</dbReference>
<feature type="domain" description="LEM" evidence="1">
    <location>
        <begin position="4"/>
        <end position="47"/>
    </location>
</feature>
<feature type="domain" description="LEM" evidence="1">
    <location>
        <begin position="185"/>
        <end position="228"/>
    </location>
</feature>
<dbReference type="GO" id="GO:0006998">
    <property type="term" value="P:nuclear envelope organization"/>
    <property type="evidence" value="ECO:0007669"/>
    <property type="project" value="TreeGrafter"/>
</dbReference>
<sequence>YTIMLTSNTLNDADLKSRLARFGINYPITNTTRNVLFKKLLKLEMDSQNERNNQSNKFDRESMVKKYTNISSRNILNNADLKSRLARFGISNPITNTTRNILLKKLLKLEMDSQNERKNQSNEFNFYFVLRVIEFRVENCNIALLKGDHLFEIGVHNQIFLCILINSKNKINFNEQSYLNKYTIMSSSNILNDADLKSRLARFGISSPITNTTRNILLKKLLKLEMDSQNECNDQSNKSDCESMDTTTNDLNEYEIRDGISKYGLKPVPLTDSTRPVISSIIRKKSGHS</sequence>
<dbReference type="GO" id="GO:0031490">
    <property type="term" value="F:chromatin DNA binding"/>
    <property type="evidence" value="ECO:0007669"/>
    <property type="project" value="TreeGrafter"/>
</dbReference>
<dbReference type="InterPro" id="IPR003887">
    <property type="entry name" value="LEM_dom"/>
</dbReference>
<dbReference type="PANTHER" id="PTHR13428">
    <property type="entry name" value="INNER NUCLEAR MEMBRANE PROTEIN MAN1 LEM DOMAIN CONTAINING PROTEIN"/>
    <property type="match status" value="1"/>
</dbReference>
<dbReference type="Proteomes" id="UP000478052">
    <property type="component" value="Unassembled WGS sequence"/>
</dbReference>
<dbReference type="InterPro" id="IPR011015">
    <property type="entry name" value="LEM/LEM-like_dom_sf"/>
</dbReference>
<dbReference type="AlphaFoldDB" id="A0A6G0YYQ1"/>
<dbReference type="PANTHER" id="PTHR13428:SF12">
    <property type="entry name" value="INNER NUCLEAR MEMBRANE PROTEIN MAN1"/>
    <property type="match status" value="1"/>
</dbReference>
<feature type="domain" description="LEM" evidence="1">
    <location>
        <begin position="245"/>
        <end position="289"/>
    </location>
</feature>
<protein>
    <recommendedName>
        <fullName evidence="1">LEM domain-containing protein</fullName>
    </recommendedName>
</protein>
<dbReference type="OrthoDB" id="6585285at2759"/>
<proteinExistence type="predicted"/>
<dbReference type="GO" id="GO:0030514">
    <property type="term" value="P:negative regulation of BMP signaling pathway"/>
    <property type="evidence" value="ECO:0007669"/>
    <property type="project" value="TreeGrafter"/>
</dbReference>
<organism evidence="2 3">
    <name type="scientific">Aphis craccivora</name>
    <name type="common">Cowpea aphid</name>
    <dbReference type="NCBI Taxonomy" id="307492"/>
    <lineage>
        <taxon>Eukaryota</taxon>
        <taxon>Metazoa</taxon>
        <taxon>Ecdysozoa</taxon>
        <taxon>Arthropoda</taxon>
        <taxon>Hexapoda</taxon>
        <taxon>Insecta</taxon>
        <taxon>Pterygota</taxon>
        <taxon>Neoptera</taxon>
        <taxon>Paraneoptera</taxon>
        <taxon>Hemiptera</taxon>
        <taxon>Sternorrhyncha</taxon>
        <taxon>Aphidomorpha</taxon>
        <taxon>Aphidoidea</taxon>
        <taxon>Aphididae</taxon>
        <taxon>Aphidini</taxon>
        <taxon>Aphis</taxon>
        <taxon>Aphis</taxon>
    </lineage>
</organism>
<feature type="non-terminal residue" evidence="2">
    <location>
        <position position="1"/>
    </location>
</feature>
<reference evidence="2 3" key="1">
    <citation type="submission" date="2019-08" db="EMBL/GenBank/DDBJ databases">
        <title>Whole genome of Aphis craccivora.</title>
        <authorList>
            <person name="Voronova N.V."/>
            <person name="Shulinski R.S."/>
            <person name="Bandarenka Y.V."/>
            <person name="Zhorov D.G."/>
            <person name="Warner D."/>
        </authorList>
    </citation>
    <scope>NUCLEOTIDE SEQUENCE [LARGE SCALE GENOMIC DNA]</scope>
    <source>
        <strain evidence="2">180601</strain>
        <tissue evidence="2">Whole Body</tissue>
    </source>
</reference>
<feature type="domain" description="LEM" evidence="1">
    <location>
        <begin position="70"/>
        <end position="113"/>
    </location>
</feature>
<gene>
    <name evidence="2" type="ORF">FWK35_00010472</name>
</gene>
<evidence type="ECO:0000259" key="1">
    <source>
        <dbReference type="PROSITE" id="PS50954"/>
    </source>
</evidence>
<dbReference type="SMART" id="SM00540">
    <property type="entry name" value="LEM"/>
    <property type="match status" value="4"/>
</dbReference>
<evidence type="ECO:0000313" key="3">
    <source>
        <dbReference type="Proteomes" id="UP000478052"/>
    </source>
</evidence>
<dbReference type="InterPro" id="IPR052277">
    <property type="entry name" value="INM_ESCRT-Associated"/>
</dbReference>
<keyword evidence="3" id="KW-1185">Reference proteome</keyword>
<dbReference type="PROSITE" id="PS50954">
    <property type="entry name" value="LEM"/>
    <property type="match status" value="4"/>
</dbReference>
<comment type="caution">
    <text evidence="2">The sequence shown here is derived from an EMBL/GenBank/DDBJ whole genome shotgun (WGS) entry which is preliminary data.</text>
</comment>
<dbReference type="CDD" id="cd12934">
    <property type="entry name" value="LEM"/>
    <property type="match status" value="1"/>
</dbReference>
<accession>A0A6G0YYQ1</accession>
<dbReference type="Pfam" id="PF03020">
    <property type="entry name" value="LEM"/>
    <property type="match status" value="3"/>
</dbReference>
<evidence type="ECO:0000313" key="2">
    <source>
        <dbReference type="EMBL" id="KAF0763087.1"/>
    </source>
</evidence>
<dbReference type="Gene3D" id="1.10.720.40">
    <property type="match status" value="4"/>
</dbReference>
<dbReference type="EMBL" id="VUJU01001970">
    <property type="protein sequence ID" value="KAF0763087.1"/>
    <property type="molecule type" value="Genomic_DNA"/>
</dbReference>
<name>A0A6G0YYQ1_APHCR</name>